<evidence type="ECO:0000313" key="2">
    <source>
        <dbReference type="EMBL" id="KAI9197010.1"/>
    </source>
</evidence>
<dbReference type="EMBL" id="JAJSOW010000003">
    <property type="protein sequence ID" value="KAI9197010.1"/>
    <property type="molecule type" value="Genomic_DNA"/>
</dbReference>
<feature type="compositionally biased region" description="Polar residues" evidence="1">
    <location>
        <begin position="83"/>
        <end position="102"/>
    </location>
</feature>
<reference evidence="2" key="2">
    <citation type="submission" date="2023-02" db="EMBL/GenBank/DDBJ databases">
        <authorList>
            <person name="Swenson N.G."/>
            <person name="Wegrzyn J.L."/>
            <person name="Mcevoy S.L."/>
        </authorList>
    </citation>
    <scope>NUCLEOTIDE SEQUENCE</scope>
    <source>
        <strain evidence="2">91603</strain>
        <tissue evidence="2">Leaf</tissue>
    </source>
</reference>
<evidence type="ECO:0000256" key="1">
    <source>
        <dbReference type="SAM" id="MobiDB-lite"/>
    </source>
</evidence>
<organism evidence="2 3">
    <name type="scientific">Acer negundo</name>
    <name type="common">Box elder</name>
    <dbReference type="NCBI Taxonomy" id="4023"/>
    <lineage>
        <taxon>Eukaryota</taxon>
        <taxon>Viridiplantae</taxon>
        <taxon>Streptophyta</taxon>
        <taxon>Embryophyta</taxon>
        <taxon>Tracheophyta</taxon>
        <taxon>Spermatophyta</taxon>
        <taxon>Magnoliopsida</taxon>
        <taxon>eudicotyledons</taxon>
        <taxon>Gunneridae</taxon>
        <taxon>Pentapetalae</taxon>
        <taxon>rosids</taxon>
        <taxon>malvids</taxon>
        <taxon>Sapindales</taxon>
        <taxon>Sapindaceae</taxon>
        <taxon>Hippocastanoideae</taxon>
        <taxon>Acereae</taxon>
        <taxon>Acer</taxon>
    </lineage>
</organism>
<keyword evidence="3" id="KW-1185">Reference proteome</keyword>
<name>A0AAD5JEW9_ACENE</name>
<dbReference type="Proteomes" id="UP001064489">
    <property type="component" value="Chromosome 1"/>
</dbReference>
<protein>
    <submittedName>
        <fullName evidence="2">Uncharacterized protein</fullName>
    </submittedName>
</protein>
<reference evidence="2" key="1">
    <citation type="journal article" date="2022" name="Plant J.">
        <title>Strategies of tolerance reflected in two North American maple genomes.</title>
        <authorList>
            <person name="McEvoy S.L."/>
            <person name="Sezen U.U."/>
            <person name="Trouern-Trend A."/>
            <person name="McMahon S.M."/>
            <person name="Schaberg P.G."/>
            <person name="Yang J."/>
            <person name="Wegrzyn J.L."/>
            <person name="Swenson N.G."/>
        </authorList>
    </citation>
    <scope>NUCLEOTIDE SEQUENCE</scope>
    <source>
        <strain evidence="2">91603</strain>
    </source>
</reference>
<accession>A0AAD5JEW9</accession>
<evidence type="ECO:0000313" key="3">
    <source>
        <dbReference type="Proteomes" id="UP001064489"/>
    </source>
</evidence>
<sequence>MEIEQEPQQVLPDQHVHSQDLVQSTSLQHTPPIDPSVEHPFIHSIGIEIPSLSAPKELTPVCDRRRHSSYLQRTPAGDARGHSPSTHRTSRGNTWGKSSSLKLTHPVDRTELDRIPPPFQRQDRVRRPDLDHLTAYQAYKRNLIGELRDVDLLKPIGVPWFHQFQTNIMELEDTSWLLNDWERLMGSGADKPRRNWSLFKHQWSADDLKVVRGLIPAGTKPRNEVDMVSI</sequence>
<gene>
    <name evidence="2" type="ORF">LWI28_028979</name>
</gene>
<proteinExistence type="predicted"/>
<comment type="caution">
    <text evidence="2">The sequence shown here is derived from an EMBL/GenBank/DDBJ whole genome shotgun (WGS) entry which is preliminary data.</text>
</comment>
<feature type="compositionally biased region" description="Basic and acidic residues" evidence="1">
    <location>
        <begin position="105"/>
        <end position="114"/>
    </location>
</feature>
<feature type="region of interest" description="Disordered" evidence="1">
    <location>
        <begin position="69"/>
        <end position="126"/>
    </location>
</feature>
<dbReference type="AlphaFoldDB" id="A0AAD5JEW9"/>